<proteinExistence type="predicted"/>
<evidence type="ECO:0000313" key="1">
    <source>
        <dbReference type="EMBL" id="XCM39814.1"/>
    </source>
</evidence>
<dbReference type="AlphaFoldDB" id="A0AAU8JKL2"/>
<dbReference type="RefSeq" id="WP_354636277.1">
    <property type="nucleotide sequence ID" value="NZ_CP159837.1"/>
</dbReference>
<dbReference type="EMBL" id="CP159837">
    <property type="protein sequence ID" value="XCM39814.1"/>
    <property type="molecule type" value="Genomic_DNA"/>
</dbReference>
<gene>
    <name evidence="1" type="ORF">ABWT76_002771</name>
</gene>
<sequence>MDYQQINQAIFLLKTAAYHLENMVQSTPPDRAKNQTVAETMETVKQALSAMSAAINPPLMTDVPQELLSQAAALGIPLDDLEVRVAISSHHPSQLAGVLQEIDQRAGEIKRRRAYFLVRISEMPIEPLGPRVPVVTAADFQWPQEPISQEFIDRIKVKYGIDKLMEKQRQSPNSLFEKIKQAKAALEPSLFFASKDFDADIDEYFDEDEELPF</sequence>
<protein>
    <submittedName>
        <fullName evidence="1">Uncharacterized protein</fullName>
    </submittedName>
</protein>
<reference evidence="1" key="1">
    <citation type="submission" date="2024-07" db="EMBL/GenBank/DDBJ databases">
        <authorList>
            <person name="Kim Y.J."/>
            <person name="Jeong J.Y."/>
        </authorList>
    </citation>
    <scope>NUCLEOTIDE SEQUENCE</scope>
    <source>
        <strain evidence="1">GIHE-MW2</strain>
    </source>
</reference>
<accession>A0AAU8JKL2</accession>
<organism evidence="1">
    <name type="scientific">Planktothricoides raciborskii GIHE-MW2</name>
    <dbReference type="NCBI Taxonomy" id="2792601"/>
    <lineage>
        <taxon>Bacteria</taxon>
        <taxon>Bacillati</taxon>
        <taxon>Cyanobacteriota</taxon>
        <taxon>Cyanophyceae</taxon>
        <taxon>Oscillatoriophycideae</taxon>
        <taxon>Oscillatoriales</taxon>
        <taxon>Oscillatoriaceae</taxon>
        <taxon>Planktothricoides</taxon>
    </lineage>
</organism>
<name>A0AAU8JKL2_9CYAN</name>